<dbReference type="Proteomes" id="UP001196565">
    <property type="component" value="Unassembled WGS sequence"/>
</dbReference>
<dbReference type="InterPro" id="IPR049625">
    <property type="entry name" value="Glyco_transf_61_cat"/>
</dbReference>
<name>A0ABS7A4L7_9PROT</name>
<reference evidence="2 3" key="1">
    <citation type="submission" date="2021-07" db="EMBL/GenBank/DDBJ databases">
        <authorList>
            <person name="So Y."/>
        </authorList>
    </citation>
    <scope>NUCLEOTIDE SEQUENCE [LARGE SCALE GENOMIC DNA]</scope>
    <source>
        <strain evidence="2 3">HJA6</strain>
    </source>
</reference>
<organism evidence="2 3">
    <name type="scientific">Roseomonas alba</name>
    <dbReference type="NCBI Taxonomy" id="2846776"/>
    <lineage>
        <taxon>Bacteria</taxon>
        <taxon>Pseudomonadati</taxon>
        <taxon>Pseudomonadota</taxon>
        <taxon>Alphaproteobacteria</taxon>
        <taxon>Acetobacterales</taxon>
        <taxon>Roseomonadaceae</taxon>
        <taxon>Roseomonas</taxon>
    </lineage>
</organism>
<dbReference type="RefSeq" id="WP_219761105.1">
    <property type="nucleotide sequence ID" value="NZ_JAHYBZ010000001.1"/>
</dbReference>
<evidence type="ECO:0000313" key="2">
    <source>
        <dbReference type="EMBL" id="MBW6396662.1"/>
    </source>
</evidence>
<feature type="domain" description="Glycosyltransferase 61 catalytic" evidence="1">
    <location>
        <begin position="80"/>
        <end position="253"/>
    </location>
</feature>
<keyword evidence="3" id="KW-1185">Reference proteome</keyword>
<dbReference type="EMBL" id="JAHYBZ010000001">
    <property type="protein sequence ID" value="MBW6396662.1"/>
    <property type="molecule type" value="Genomic_DNA"/>
</dbReference>
<evidence type="ECO:0000259" key="1">
    <source>
        <dbReference type="Pfam" id="PF04577"/>
    </source>
</evidence>
<protein>
    <submittedName>
        <fullName evidence="2">DUF563 domain-containing protein</fullName>
    </submittedName>
</protein>
<gene>
    <name evidence="2" type="ORF">KPL78_02330</name>
</gene>
<accession>A0ABS7A4L7</accession>
<evidence type="ECO:0000313" key="3">
    <source>
        <dbReference type="Proteomes" id="UP001196565"/>
    </source>
</evidence>
<dbReference type="Pfam" id="PF04577">
    <property type="entry name" value="Glyco_transf_61"/>
    <property type="match status" value="1"/>
</dbReference>
<proteinExistence type="predicted"/>
<sequence>MTLEALAYRRIPQARVQVFDWPVVRVPDGFRGGPVLTEEADAPLRHTRRRRPIDQFRPDETYEETLPGQYVYAGPVYGHFGHFMAEFVHRIIPARLRGLRFPLLFVSTQGFNPHPTYGEFPEVMKEALAFLEVRPQDVTVVNRNTVVEVLHVVEAGSDLVGGPKPGYVEALAAFCGPKLDARHGATARPRKLYVSRSALPPQGIVLGETWFEQHLERAGFTVFRPEEWRFTPQLDHYRKAEAVVFPEGSACHGTELLGAGAMGHSVILPRRTGPEAANLQRVVEPRSRAFTMLAGCTDYLGSAAAQKGTGLPLAHLGVSWLNLDATVAAFRAHGLAELTGVTLRDYTAAAEADFQRYLAFLSRPGGPFDAGHARTLAEAFEARMAAGLVAGS</sequence>
<comment type="caution">
    <text evidence="2">The sequence shown here is derived from an EMBL/GenBank/DDBJ whole genome shotgun (WGS) entry which is preliminary data.</text>
</comment>